<feature type="domain" description="GUN4 N-terminal ARM-like repeat" evidence="2">
    <location>
        <begin position="2"/>
        <end position="75"/>
    </location>
</feature>
<dbReference type="BioCyc" id="CSTA292563:G1353-2211-MONOMER"/>
<dbReference type="CDD" id="cd16383">
    <property type="entry name" value="GUN4"/>
    <property type="match status" value="1"/>
</dbReference>
<dbReference type="KEGG" id="csn:Cyast_2207"/>
<dbReference type="eggNOG" id="COG4249">
    <property type="taxonomic scope" value="Bacteria"/>
</dbReference>
<dbReference type="AlphaFoldDB" id="K9YMJ4"/>
<dbReference type="EMBL" id="CP003940">
    <property type="protein sequence ID" value="AFZ48156.1"/>
    <property type="molecule type" value="Genomic_DNA"/>
</dbReference>
<keyword evidence="4" id="KW-1185">Reference proteome</keyword>
<dbReference type="Pfam" id="PF05419">
    <property type="entry name" value="GUN4"/>
    <property type="match status" value="1"/>
</dbReference>
<dbReference type="HOGENOM" id="CLU_097086_0_0_3"/>
<accession>K9YMJ4</accession>
<evidence type="ECO:0000259" key="1">
    <source>
        <dbReference type="Pfam" id="PF05419"/>
    </source>
</evidence>
<gene>
    <name evidence="3" type="ordered locus">Cyast_2207</name>
</gene>
<feature type="domain" description="GUN4-like" evidence="1">
    <location>
        <begin position="85"/>
        <end position="224"/>
    </location>
</feature>
<proteinExistence type="predicted"/>
<dbReference type="PANTHER" id="PTHR34800:SF1">
    <property type="entry name" value="TETRAPYRROLE-BINDING PROTEIN, CHLOROPLASTIC"/>
    <property type="match status" value="1"/>
</dbReference>
<dbReference type="GO" id="GO:0046906">
    <property type="term" value="F:tetrapyrrole binding"/>
    <property type="evidence" value="ECO:0007669"/>
    <property type="project" value="TreeGrafter"/>
</dbReference>
<dbReference type="InterPro" id="IPR037215">
    <property type="entry name" value="GUN4-like_sf"/>
</dbReference>
<protein>
    <submittedName>
        <fullName evidence="3">GUN4 domain protein</fullName>
    </submittedName>
</protein>
<dbReference type="InterPro" id="IPR032192">
    <property type="entry name" value="GUN4_N"/>
</dbReference>
<evidence type="ECO:0000259" key="2">
    <source>
        <dbReference type="Pfam" id="PF16416"/>
    </source>
</evidence>
<dbReference type="Gene3D" id="1.25.40.620">
    <property type="match status" value="1"/>
</dbReference>
<dbReference type="Pfam" id="PF16416">
    <property type="entry name" value="GUN4_N"/>
    <property type="match status" value="1"/>
</dbReference>
<dbReference type="PANTHER" id="PTHR34800">
    <property type="entry name" value="TETRAPYRROLE-BINDING PROTEIN, CHLOROPLASTIC"/>
    <property type="match status" value="1"/>
</dbReference>
<evidence type="ECO:0000313" key="3">
    <source>
        <dbReference type="EMBL" id="AFZ48156.1"/>
    </source>
</evidence>
<dbReference type="STRING" id="292563.Cyast_2207"/>
<dbReference type="SUPFAM" id="SSF48371">
    <property type="entry name" value="ARM repeat"/>
    <property type="match status" value="1"/>
</dbReference>
<evidence type="ECO:0000313" key="4">
    <source>
        <dbReference type="Proteomes" id="UP000010483"/>
    </source>
</evidence>
<dbReference type="InterPro" id="IPR008629">
    <property type="entry name" value="GUN4-like"/>
</dbReference>
<reference evidence="4" key="1">
    <citation type="journal article" date="2013" name="Proc. Natl. Acad. Sci. U.S.A.">
        <title>Improving the coverage of the cyanobacterial phylum using diversity-driven genome sequencing.</title>
        <authorList>
            <person name="Shih P.M."/>
            <person name="Wu D."/>
            <person name="Latifi A."/>
            <person name="Axen S.D."/>
            <person name="Fewer D.P."/>
            <person name="Talla E."/>
            <person name="Calteau A."/>
            <person name="Cai F."/>
            <person name="Tandeau de Marsac N."/>
            <person name="Rippka R."/>
            <person name="Herdman M."/>
            <person name="Sivonen K."/>
            <person name="Coursin T."/>
            <person name="Laurent T."/>
            <person name="Goodwin L."/>
            <person name="Nolan M."/>
            <person name="Davenport K.W."/>
            <person name="Han C.S."/>
            <person name="Rubin E.M."/>
            <person name="Eisen J.A."/>
            <person name="Woyke T."/>
            <person name="Gugger M."/>
            <person name="Kerfeld C.A."/>
        </authorList>
    </citation>
    <scope>NUCLEOTIDE SEQUENCE [LARGE SCALE GENOMIC DNA]</scope>
    <source>
        <strain evidence="4">ATCC 29140 / PCC 7202</strain>
    </source>
</reference>
<dbReference type="Proteomes" id="UP000010483">
    <property type="component" value="Chromosome"/>
</dbReference>
<sequence>MNELETLIEKFNQASNKNKLKLVDDIIEKGEEGFQFLREFLFSSQQDVPTPVLGKIYQLLKHSNNQDYQNFINDKIPQGIVKPESSLNIDYSELQQLLIDKEYQKADVLTRVKLCEIAGEKAQQRKWLYFTEISKFPISDLHTIDLLWNVYSEGKFGYSVQRKIWLSQGKDFIELWTKLKWKNGNRWTKYPQEFIWDLSAPLGHLPLSNQLRGVREIDALFAHPAWTTENAMVK</sequence>
<name>K9YMJ4_CYASC</name>
<dbReference type="SUPFAM" id="SSF140869">
    <property type="entry name" value="GUN4-like"/>
    <property type="match status" value="1"/>
</dbReference>
<dbReference type="Gene3D" id="1.10.10.1770">
    <property type="entry name" value="Gun4-like"/>
    <property type="match status" value="1"/>
</dbReference>
<organism evidence="3 4">
    <name type="scientific">Cyanobacterium stanieri (strain ATCC 29140 / PCC 7202)</name>
    <dbReference type="NCBI Taxonomy" id="292563"/>
    <lineage>
        <taxon>Bacteria</taxon>
        <taxon>Bacillati</taxon>
        <taxon>Cyanobacteriota</taxon>
        <taxon>Cyanophyceae</taxon>
        <taxon>Oscillatoriophycideae</taxon>
        <taxon>Chroococcales</taxon>
        <taxon>Geminocystaceae</taxon>
        <taxon>Cyanobacterium</taxon>
    </lineage>
</organism>
<dbReference type="PATRIC" id="fig|292563.3.peg.2304"/>
<dbReference type="InterPro" id="IPR016024">
    <property type="entry name" value="ARM-type_fold"/>
</dbReference>
<dbReference type="GO" id="GO:0030288">
    <property type="term" value="C:outer membrane-bounded periplasmic space"/>
    <property type="evidence" value="ECO:0007669"/>
    <property type="project" value="TreeGrafter"/>
</dbReference>